<evidence type="ECO:0000313" key="2">
    <source>
        <dbReference type="Proteomes" id="UP000077202"/>
    </source>
</evidence>
<dbReference type="Gene3D" id="2.120.10.80">
    <property type="entry name" value="Kelch-type beta propeller"/>
    <property type="match status" value="1"/>
</dbReference>
<dbReference type="InterPro" id="IPR015915">
    <property type="entry name" value="Kelch-typ_b-propeller"/>
</dbReference>
<dbReference type="EMBL" id="LVLJ01003017">
    <property type="protein sequence ID" value="OAE22903.1"/>
    <property type="molecule type" value="Genomic_DNA"/>
</dbReference>
<evidence type="ECO:0000313" key="1">
    <source>
        <dbReference type="EMBL" id="OAE22903.1"/>
    </source>
</evidence>
<organism evidence="1 2">
    <name type="scientific">Marchantia polymorpha subsp. ruderalis</name>
    <dbReference type="NCBI Taxonomy" id="1480154"/>
    <lineage>
        <taxon>Eukaryota</taxon>
        <taxon>Viridiplantae</taxon>
        <taxon>Streptophyta</taxon>
        <taxon>Embryophyta</taxon>
        <taxon>Marchantiophyta</taxon>
        <taxon>Marchantiopsida</taxon>
        <taxon>Marchantiidae</taxon>
        <taxon>Marchantiales</taxon>
        <taxon>Marchantiaceae</taxon>
        <taxon>Marchantia</taxon>
    </lineage>
</organism>
<dbReference type="SUPFAM" id="SSF117281">
    <property type="entry name" value="Kelch motif"/>
    <property type="match status" value="1"/>
</dbReference>
<sequence>MKLSNHQGDVLGYLFARRLTPVGDPPSPRAAHAATAVGTMVVIQGGIGPAGLSTDDLHVLDLTQSRPRWHSFWNEKHTPIYALIYPTPKLQHP</sequence>
<reference evidence="1" key="1">
    <citation type="submission" date="2016-03" db="EMBL/GenBank/DDBJ databases">
        <title>Mechanisms controlling the formation of the plant cell surface in tip-growing cells are functionally conserved among land plants.</title>
        <authorList>
            <person name="Honkanen S."/>
            <person name="Jones V.A."/>
            <person name="Morieri G."/>
            <person name="Champion C."/>
            <person name="Hetherington A.J."/>
            <person name="Kelly S."/>
            <person name="Saint-Marcoux D."/>
            <person name="Proust H."/>
            <person name="Prescott H."/>
            <person name="Dolan L."/>
        </authorList>
    </citation>
    <scope>NUCLEOTIDE SEQUENCE [LARGE SCALE GENOMIC DNA]</scope>
    <source>
        <tissue evidence="1">Whole gametophyte</tissue>
    </source>
</reference>
<accession>A0A176VR89</accession>
<comment type="caution">
    <text evidence="1">The sequence shown here is derived from an EMBL/GenBank/DDBJ whole genome shotgun (WGS) entry which is preliminary data.</text>
</comment>
<protein>
    <submittedName>
        <fullName evidence="1">Uncharacterized protein</fullName>
    </submittedName>
</protein>
<name>A0A176VR89_MARPO</name>
<dbReference type="PANTHER" id="PTHR46422">
    <property type="entry name" value="SERINE/THREONINE-PROTEIN PHOSPHATASE BSL3"/>
    <property type="match status" value="1"/>
</dbReference>
<proteinExistence type="predicted"/>
<dbReference type="AlphaFoldDB" id="A0A176VR89"/>
<gene>
    <name evidence="1" type="ORF">AXG93_557s1020</name>
</gene>
<dbReference type="PANTHER" id="PTHR46422:SF4">
    <property type="entry name" value="SERINE_THREONINE-PROTEIN PHOSPHATASE BSL3"/>
    <property type="match status" value="1"/>
</dbReference>
<keyword evidence="2" id="KW-1185">Reference proteome</keyword>
<dbReference type="Proteomes" id="UP000077202">
    <property type="component" value="Unassembled WGS sequence"/>
</dbReference>